<dbReference type="Gene3D" id="3.10.450.520">
    <property type="match status" value="1"/>
</dbReference>
<accession>A0A6L5WHI7</accession>
<keyword evidence="1" id="KW-0175">Coiled coil</keyword>
<dbReference type="RefSeq" id="WP_154570818.1">
    <property type="nucleotide sequence ID" value="NZ_VWSJ01000017.1"/>
</dbReference>
<keyword evidence="5" id="KW-1185">Reference proteome</keyword>
<dbReference type="Pfam" id="PF18257">
    <property type="entry name" value="DsbG_N"/>
    <property type="match status" value="1"/>
</dbReference>
<dbReference type="InterPro" id="IPR041556">
    <property type="entry name" value="DsbG_N"/>
</dbReference>
<feature type="coiled-coil region" evidence="1">
    <location>
        <begin position="85"/>
        <end position="112"/>
    </location>
</feature>
<proteinExistence type="predicted"/>
<evidence type="ECO:0000313" key="5">
    <source>
        <dbReference type="Proteomes" id="UP000476338"/>
    </source>
</evidence>
<evidence type="ECO:0000256" key="2">
    <source>
        <dbReference type="SAM" id="SignalP"/>
    </source>
</evidence>
<gene>
    <name evidence="4" type="ORF">F1B92_05100</name>
</gene>
<evidence type="ECO:0000256" key="1">
    <source>
        <dbReference type="SAM" id="Coils"/>
    </source>
</evidence>
<feature type="domain" description="Disulfide isomerase DsbG N-terminal" evidence="3">
    <location>
        <begin position="37"/>
        <end position="111"/>
    </location>
</feature>
<evidence type="ECO:0000313" key="4">
    <source>
        <dbReference type="EMBL" id="MSN96549.1"/>
    </source>
</evidence>
<dbReference type="EMBL" id="VWSJ01000017">
    <property type="protein sequence ID" value="MSN96549.1"/>
    <property type="molecule type" value="Genomic_DNA"/>
</dbReference>
<feature type="chain" id="PRO_5026992890" description="Disulfide isomerase DsbG N-terminal domain-containing protein" evidence="2">
    <location>
        <begin position="19"/>
        <end position="252"/>
    </location>
</feature>
<sequence>MKKILLLCSVVFVAFSFAKDDFRFNLINSLKNLIPNANKIEILSTDKLSSIPNLNFTICKIEDENIAFFATNDGKNIIGFSNLVAINSQKDKNLINTKLENLQNQIKLYQEKIVYEILKTIPDDRFITINSFDKNNKFLTYMISDPECPHCRAEISKMVKWLRNANVKIIFAPVHGKSAYTKSSIMLKEAKKIDPNNQEAMIKLLEKYYDKNAQVSDNMASDEERNAVLKDAKKIFSKGVVKGVPFSFTIQK</sequence>
<feature type="signal peptide" evidence="2">
    <location>
        <begin position="1"/>
        <end position="18"/>
    </location>
</feature>
<organism evidence="4 5">
    <name type="scientific">Campylobacter portucalensis</name>
    <dbReference type="NCBI Taxonomy" id="2608384"/>
    <lineage>
        <taxon>Bacteria</taxon>
        <taxon>Pseudomonadati</taxon>
        <taxon>Campylobacterota</taxon>
        <taxon>Epsilonproteobacteria</taxon>
        <taxon>Campylobacterales</taxon>
        <taxon>Campylobacteraceae</taxon>
        <taxon>Campylobacter</taxon>
    </lineage>
</organism>
<dbReference type="SUPFAM" id="SSF52833">
    <property type="entry name" value="Thioredoxin-like"/>
    <property type="match status" value="1"/>
</dbReference>
<comment type="caution">
    <text evidence="4">The sequence shown here is derived from an EMBL/GenBank/DDBJ whole genome shotgun (WGS) entry which is preliminary data.</text>
</comment>
<dbReference type="InterPro" id="IPR036249">
    <property type="entry name" value="Thioredoxin-like_sf"/>
</dbReference>
<keyword evidence="2" id="KW-0732">Signal</keyword>
<name>A0A6L5WHI7_9BACT</name>
<reference evidence="4 5" key="1">
    <citation type="submission" date="2019-09" db="EMBL/GenBank/DDBJ databases">
        <authorList>
            <person name="Silva M."/>
            <person name="Pereira G."/>
            <person name="Lopes-Da-Costa L."/>
            <person name="Silva E."/>
        </authorList>
    </citation>
    <scope>NUCLEOTIDE SEQUENCE [LARGE SCALE GENOMIC DNA]</scope>
    <source>
        <strain evidence="4 5">FMV-PI01</strain>
    </source>
</reference>
<dbReference type="AlphaFoldDB" id="A0A6L5WHI7"/>
<protein>
    <recommendedName>
        <fullName evidence="3">Disulfide isomerase DsbG N-terminal domain-containing protein</fullName>
    </recommendedName>
</protein>
<reference evidence="4 5" key="2">
    <citation type="submission" date="2020-03" db="EMBL/GenBank/DDBJ databases">
        <title>Campylobacter portucalensis sp. nov., a new species of Campylobacter isolated from the reproductive tract of bulls.</title>
        <authorList>
            <person name="Silva M.F."/>
            <person name="Pereira G."/>
            <person name="Carneiro C."/>
            <person name="Hemphill A."/>
            <person name="Mateus L."/>
            <person name="Lopes-Da-Costa L."/>
            <person name="Silva E."/>
        </authorList>
    </citation>
    <scope>NUCLEOTIDE SEQUENCE [LARGE SCALE GENOMIC DNA]</scope>
    <source>
        <strain evidence="4 5">FMV-PI01</strain>
    </source>
</reference>
<dbReference type="Proteomes" id="UP000476338">
    <property type="component" value="Unassembled WGS sequence"/>
</dbReference>
<dbReference type="Gene3D" id="3.40.30.10">
    <property type="entry name" value="Glutaredoxin"/>
    <property type="match status" value="1"/>
</dbReference>
<evidence type="ECO:0000259" key="3">
    <source>
        <dbReference type="Pfam" id="PF18257"/>
    </source>
</evidence>